<dbReference type="GO" id="GO:0005525">
    <property type="term" value="F:GTP binding"/>
    <property type="evidence" value="ECO:0007669"/>
    <property type="project" value="InterPro"/>
</dbReference>
<reference evidence="2 3" key="1">
    <citation type="submission" date="2012-10" db="EMBL/GenBank/DDBJ databases">
        <authorList>
            <person name="Zafar N."/>
            <person name="Inman J."/>
            <person name="Hall N."/>
            <person name="Lorenzi H."/>
            <person name="Caler E."/>
        </authorList>
    </citation>
    <scope>NUCLEOTIDE SEQUENCE [LARGE SCALE GENOMIC DNA]</scope>
    <source>
        <strain evidence="2 3">IP1</strain>
    </source>
</reference>
<dbReference type="VEuPathDB" id="AmoebaDB:EIN_523800"/>
<dbReference type="Pfam" id="PF00071">
    <property type="entry name" value="Ras"/>
    <property type="match status" value="1"/>
</dbReference>
<proteinExistence type="predicted"/>
<dbReference type="GeneID" id="14891476"/>
<protein>
    <submittedName>
        <fullName evidence="2">Uncharacterized protein</fullName>
    </submittedName>
</protein>
<dbReference type="OMA" id="NSRIDCK"/>
<dbReference type="AlphaFoldDB" id="A0A0A1UBA9"/>
<gene>
    <name evidence="2" type="ORF">EIN_523800</name>
</gene>
<evidence type="ECO:0000256" key="1">
    <source>
        <dbReference type="SAM" id="Phobius"/>
    </source>
</evidence>
<evidence type="ECO:0000313" key="2">
    <source>
        <dbReference type="EMBL" id="ELP92482.1"/>
    </source>
</evidence>
<name>A0A0A1UBA9_ENTIV</name>
<dbReference type="RefSeq" id="XP_004259253.1">
    <property type="nucleotide sequence ID" value="XM_004259205.1"/>
</dbReference>
<organism evidence="2 3">
    <name type="scientific">Entamoeba invadens IP1</name>
    <dbReference type="NCBI Taxonomy" id="370355"/>
    <lineage>
        <taxon>Eukaryota</taxon>
        <taxon>Amoebozoa</taxon>
        <taxon>Evosea</taxon>
        <taxon>Archamoebae</taxon>
        <taxon>Mastigamoebida</taxon>
        <taxon>Entamoebidae</taxon>
        <taxon>Entamoeba</taxon>
    </lineage>
</organism>
<dbReference type="InterPro" id="IPR027417">
    <property type="entry name" value="P-loop_NTPase"/>
</dbReference>
<evidence type="ECO:0000313" key="3">
    <source>
        <dbReference type="Proteomes" id="UP000014680"/>
    </source>
</evidence>
<dbReference type="Gene3D" id="3.40.50.300">
    <property type="entry name" value="P-loop containing nucleotide triphosphate hydrolases"/>
    <property type="match status" value="2"/>
</dbReference>
<dbReference type="EMBL" id="KB206368">
    <property type="protein sequence ID" value="ELP92482.1"/>
    <property type="molecule type" value="Genomic_DNA"/>
</dbReference>
<dbReference type="Proteomes" id="UP000014680">
    <property type="component" value="Unassembled WGS sequence"/>
</dbReference>
<keyword evidence="3" id="KW-1185">Reference proteome</keyword>
<feature type="transmembrane region" description="Helical" evidence="1">
    <location>
        <begin position="467"/>
        <end position="488"/>
    </location>
</feature>
<accession>A0A0A1UBA9</accession>
<dbReference type="GO" id="GO:0003924">
    <property type="term" value="F:GTPase activity"/>
    <property type="evidence" value="ECO:0007669"/>
    <property type="project" value="InterPro"/>
</dbReference>
<keyword evidence="1" id="KW-1133">Transmembrane helix</keyword>
<keyword evidence="1" id="KW-0812">Transmembrane</keyword>
<dbReference type="InterPro" id="IPR001806">
    <property type="entry name" value="Small_GTPase"/>
</dbReference>
<dbReference type="OrthoDB" id="27840at2759"/>
<keyword evidence="1" id="KW-0472">Membrane</keyword>
<sequence>MSLVVFGTSIVSEKDYEYAIRVLFIGDEVTSKQRLALLWKTFLVQQVTIKEKLGKLVFASYDNGVSREGGYFPFKQLNVLCVMYDAANKNTTSNVQNWIEEGRRYSGNPTLKVIVVGVYNNNSPPQKPPRQIDDILKKDQKVNFFYYNKRTANDFPALLEAIYIDIRQCELSDDVLNEKKEKKRVMEERQHMSQCISTPKTTVSCQNSRIDCKKLLVTLVDGKTNVTLKIIVLGDKSISHYCRQLMVGLTQGWDKEWEDYLYDDCPPKVINLSEVNNIQVKLYSYDHGVGRGASYSPYYNVLGAVLCFDYTDKITFSNLMNWYNETLRYCNLKSTRYFIVGMGKYNTEKTCQVDDTDVGSFARFFQNKEPPVVAFNPERVDEINTKFNEFVYDIYFNEFTPDFLEHCVIEKRETKREKVTRQTETSENPQQTKLVQNNTGEVMEVNELEELTKNKKKWCLIFCVKRIIHIFQGGFFYFFLFKMIFYLFTKKYYIITIFNKKNRKVKK</sequence>
<dbReference type="KEGG" id="eiv:EIN_523800"/>
<dbReference type="SUPFAM" id="SSF52540">
    <property type="entry name" value="P-loop containing nucleoside triphosphate hydrolases"/>
    <property type="match status" value="2"/>
</dbReference>